<dbReference type="OrthoDB" id="886566at2"/>
<feature type="transmembrane region" description="Helical" evidence="1">
    <location>
        <begin position="32"/>
        <end position="50"/>
    </location>
</feature>
<accession>A0A3R9MZT2</accession>
<protein>
    <submittedName>
        <fullName evidence="2">Uncharacterized protein</fullName>
    </submittedName>
</protein>
<feature type="transmembrane region" description="Helical" evidence="1">
    <location>
        <begin position="137"/>
        <end position="160"/>
    </location>
</feature>
<keyword evidence="3" id="KW-1185">Reference proteome</keyword>
<dbReference type="EMBL" id="RWIU01000002">
    <property type="protein sequence ID" value="RSK44725.1"/>
    <property type="molecule type" value="Genomic_DNA"/>
</dbReference>
<feature type="transmembrane region" description="Helical" evidence="1">
    <location>
        <begin position="167"/>
        <end position="186"/>
    </location>
</feature>
<comment type="caution">
    <text evidence="2">The sequence shown here is derived from an EMBL/GenBank/DDBJ whole genome shotgun (WGS) entry which is preliminary data.</text>
</comment>
<keyword evidence="1" id="KW-1133">Transmembrane helix</keyword>
<dbReference type="AlphaFoldDB" id="A0A3R9MZT2"/>
<reference evidence="2 3" key="1">
    <citation type="submission" date="2018-12" db="EMBL/GenBank/DDBJ databases">
        <authorList>
            <person name="Feng G."/>
            <person name="Zhu H."/>
        </authorList>
    </citation>
    <scope>NUCLEOTIDE SEQUENCE [LARGE SCALE GENOMIC DNA]</scope>
    <source>
        <strain evidence="2 3">LMG 26000</strain>
    </source>
</reference>
<keyword evidence="1" id="KW-0812">Transmembrane</keyword>
<dbReference type="Proteomes" id="UP000270291">
    <property type="component" value="Unassembled WGS sequence"/>
</dbReference>
<keyword evidence="1" id="KW-0472">Membrane</keyword>
<evidence type="ECO:0000256" key="1">
    <source>
        <dbReference type="SAM" id="Phobius"/>
    </source>
</evidence>
<gene>
    <name evidence="2" type="ORF">EI293_09445</name>
</gene>
<evidence type="ECO:0000313" key="2">
    <source>
        <dbReference type="EMBL" id="RSK44725.1"/>
    </source>
</evidence>
<proteinExistence type="predicted"/>
<organism evidence="2 3">
    <name type="scientific">Hymenobacter perfusus</name>
    <dbReference type="NCBI Taxonomy" id="1236770"/>
    <lineage>
        <taxon>Bacteria</taxon>
        <taxon>Pseudomonadati</taxon>
        <taxon>Bacteroidota</taxon>
        <taxon>Cytophagia</taxon>
        <taxon>Cytophagales</taxon>
        <taxon>Hymenobacteraceae</taxon>
        <taxon>Hymenobacter</taxon>
    </lineage>
</organism>
<sequence>MTNYRPDARTLVMLRREAEEARMSRMAHNARWVNRAAVVFCVVLALDWALPLQQFPDEPILERRPVSIGATLSNPQMAYRILTPHTSFRLHTRQAFRVQDAHTVTVWRTPLLQVVRLVKAPTVAAGREPFSPYGGGVYNSAVAAFPVMLLLVASLGLLLPFSAETRLNTSVVSGLLWLVTLAVMLLF</sequence>
<dbReference type="RefSeq" id="WP_125436888.1">
    <property type="nucleotide sequence ID" value="NZ_RWIU01000002.1"/>
</dbReference>
<evidence type="ECO:0000313" key="3">
    <source>
        <dbReference type="Proteomes" id="UP000270291"/>
    </source>
</evidence>
<name>A0A3R9MZT2_9BACT</name>